<dbReference type="Proteomes" id="UP000245626">
    <property type="component" value="Unassembled WGS sequence"/>
</dbReference>
<dbReference type="EMBL" id="KZ820051">
    <property type="protein sequence ID" value="PWN49436.1"/>
    <property type="molecule type" value="Genomic_DNA"/>
</dbReference>
<accession>A0ACD0NUF2</accession>
<reference evidence="1 2" key="1">
    <citation type="journal article" date="2018" name="Mol. Biol. Evol.">
        <title>Broad Genomic Sampling Reveals a Smut Pathogenic Ancestry of the Fungal Clade Ustilaginomycotina.</title>
        <authorList>
            <person name="Kijpornyongpan T."/>
            <person name="Mondo S.J."/>
            <person name="Barry K."/>
            <person name="Sandor L."/>
            <person name="Lee J."/>
            <person name="Lipzen A."/>
            <person name="Pangilinan J."/>
            <person name="LaButti K."/>
            <person name="Hainaut M."/>
            <person name="Henrissat B."/>
            <person name="Grigoriev I.V."/>
            <person name="Spatafora J.W."/>
            <person name="Aime M.C."/>
        </authorList>
    </citation>
    <scope>NUCLEOTIDE SEQUENCE [LARGE SCALE GENOMIC DNA]</scope>
    <source>
        <strain evidence="1 2">SA 807</strain>
    </source>
</reference>
<gene>
    <name evidence="1" type="ORF">IE53DRAFT_144409</name>
</gene>
<evidence type="ECO:0000313" key="1">
    <source>
        <dbReference type="EMBL" id="PWN49436.1"/>
    </source>
</evidence>
<sequence length="176" mass="19544">MCTFHGMNMYLCRGVRTCAGCSTGMDGRVCSAPKGGRLLAAKRPDALRTSKQVYPSLLMQSNKWIEGLFSFLPCILLSSAFLTFPPPSLALKLPNQTRPSLEERERSLLSPPFLYSFDNLPLASQPNLSPNFLVFPLFLFFLSFIHFFLPFLEEPTRSGGKGKGGRRDSTRAAMLA</sequence>
<protein>
    <submittedName>
        <fullName evidence="1">Uncharacterized protein</fullName>
    </submittedName>
</protein>
<proteinExistence type="predicted"/>
<evidence type="ECO:0000313" key="2">
    <source>
        <dbReference type="Proteomes" id="UP000245626"/>
    </source>
</evidence>
<organism evidence="1 2">
    <name type="scientific">Violaceomyces palustris</name>
    <dbReference type="NCBI Taxonomy" id="1673888"/>
    <lineage>
        <taxon>Eukaryota</taxon>
        <taxon>Fungi</taxon>
        <taxon>Dikarya</taxon>
        <taxon>Basidiomycota</taxon>
        <taxon>Ustilaginomycotina</taxon>
        <taxon>Ustilaginomycetes</taxon>
        <taxon>Violaceomycetales</taxon>
        <taxon>Violaceomycetaceae</taxon>
        <taxon>Violaceomyces</taxon>
    </lineage>
</organism>
<keyword evidence="2" id="KW-1185">Reference proteome</keyword>
<name>A0ACD0NUF2_9BASI</name>